<dbReference type="GO" id="GO:0019305">
    <property type="term" value="P:dTDP-rhamnose biosynthetic process"/>
    <property type="evidence" value="ECO:0007669"/>
    <property type="project" value="UniProtKB-UniRule"/>
</dbReference>
<evidence type="ECO:0000256" key="3">
    <source>
        <dbReference type="ARBA" id="ARBA00012098"/>
    </source>
</evidence>
<comment type="pathway">
    <text evidence="7">Carbohydrate biosynthesis; dTDP-L-rhamnose biosynthesis.</text>
</comment>
<evidence type="ECO:0000256" key="7">
    <source>
        <dbReference type="RuleBase" id="RU364069"/>
    </source>
</evidence>
<accession>B6BKG6</accession>
<comment type="subunit">
    <text evidence="7">Homodimer.</text>
</comment>
<dbReference type="GO" id="GO:0005829">
    <property type="term" value="C:cytosol"/>
    <property type="evidence" value="ECO:0007669"/>
    <property type="project" value="TreeGrafter"/>
</dbReference>
<comment type="function">
    <text evidence="2 7">Catalyzes the epimerization of the C3' and C5'positions of dTDP-6-deoxy-D-xylo-4-hexulose, forming dTDP-6-deoxy-L-lyxo-4-hexulose.</text>
</comment>
<dbReference type="InterPro" id="IPR014710">
    <property type="entry name" value="RmlC-like_jellyroll"/>
</dbReference>
<dbReference type="GO" id="GO:0000271">
    <property type="term" value="P:polysaccharide biosynthetic process"/>
    <property type="evidence" value="ECO:0007669"/>
    <property type="project" value="TreeGrafter"/>
</dbReference>
<dbReference type="Pfam" id="PF00908">
    <property type="entry name" value="dTDP_sugar_isom"/>
    <property type="match status" value="1"/>
</dbReference>
<dbReference type="CDD" id="cd00438">
    <property type="entry name" value="cupin_RmlC"/>
    <property type="match status" value="1"/>
</dbReference>
<keyword evidence="9" id="KW-1185">Reference proteome</keyword>
<dbReference type="STRING" id="929558.SMGD1_0494"/>
<dbReference type="GO" id="GO:0008830">
    <property type="term" value="F:dTDP-4-dehydrorhamnose 3,5-epimerase activity"/>
    <property type="evidence" value="ECO:0007669"/>
    <property type="project" value="UniProtKB-UniRule"/>
</dbReference>
<dbReference type="AlphaFoldDB" id="B6BKG6"/>
<accession>H1FV95</accession>
<dbReference type="PATRIC" id="fig|929558.5.peg.492"/>
<dbReference type="RefSeq" id="WP_008337689.1">
    <property type="nucleotide sequence ID" value="NZ_AFRZ01000001.1"/>
</dbReference>
<dbReference type="InterPro" id="IPR011051">
    <property type="entry name" value="RmlC_Cupin_sf"/>
</dbReference>
<evidence type="ECO:0000256" key="2">
    <source>
        <dbReference type="ARBA" id="ARBA00001997"/>
    </source>
</evidence>
<evidence type="ECO:0000256" key="6">
    <source>
        <dbReference type="PIRSR" id="PIRSR600888-3"/>
    </source>
</evidence>
<comment type="caution">
    <text evidence="8">The sequence shown here is derived from an EMBL/GenBank/DDBJ whole genome shotgun (WGS) entry which is preliminary data.</text>
</comment>
<proteinExistence type="inferred from homology"/>
<sequence>MKIEQTKLSGVLVLTPKIFNDERGFFYESYSKNSFLEHGVNHDFIQDNHSYSRDKYTFRGLHYQMNPKAQTTLIRVVSGEIMDFAVDLRKNSPTYGQYTSVLLSAENHKQLLIPKGFAHGFLTLTDNVNILYKMDDIYAPEYDRILNVRDHQVDIKLGVDFDKITIAKKDEKAPMLENIENNFIYIK</sequence>
<dbReference type="eggNOG" id="COG1898">
    <property type="taxonomic scope" value="Bacteria"/>
</dbReference>
<comment type="similarity">
    <text evidence="7">Belongs to the dTDP-4-dehydrorhamnose 3,5-epimerase family.</text>
</comment>
<dbReference type="Proteomes" id="UP000006431">
    <property type="component" value="Unassembled WGS sequence"/>
</dbReference>
<dbReference type="EC" id="5.1.3.13" evidence="3 7"/>
<evidence type="ECO:0000256" key="4">
    <source>
        <dbReference type="ARBA" id="ARBA00019595"/>
    </source>
</evidence>
<protein>
    <recommendedName>
        <fullName evidence="4 7">dTDP-4-dehydrorhamnose 3,5-epimerase</fullName>
        <ecNumber evidence="3 7">5.1.3.13</ecNumber>
    </recommendedName>
    <alternativeName>
        <fullName evidence="7">Thymidine diphospho-4-keto-rhamnose 3,5-epimerase</fullName>
    </alternativeName>
</protein>
<keyword evidence="7 8" id="KW-0413">Isomerase</keyword>
<dbReference type="EMBL" id="AFRZ01000001">
    <property type="protein sequence ID" value="EHP29021.1"/>
    <property type="molecule type" value="Genomic_DNA"/>
</dbReference>
<feature type="active site" description="Proton donor" evidence="5">
    <location>
        <position position="132"/>
    </location>
</feature>
<name>B6BKG6_SULGG</name>
<comment type="catalytic activity">
    <reaction evidence="1 7">
        <text>dTDP-4-dehydro-6-deoxy-alpha-D-glucose = dTDP-4-dehydro-beta-L-rhamnose</text>
        <dbReference type="Rhea" id="RHEA:16969"/>
        <dbReference type="ChEBI" id="CHEBI:57649"/>
        <dbReference type="ChEBI" id="CHEBI:62830"/>
        <dbReference type="EC" id="5.1.3.13"/>
    </reaction>
</comment>
<evidence type="ECO:0000256" key="5">
    <source>
        <dbReference type="PIRSR" id="PIRSR600888-1"/>
    </source>
</evidence>
<evidence type="ECO:0000256" key="1">
    <source>
        <dbReference type="ARBA" id="ARBA00001298"/>
    </source>
</evidence>
<feature type="site" description="Participates in a stacking interaction with the thymidine ring of dTDP-4-oxo-6-deoxyglucose" evidence="6">
    <location>
        <position position="138"/>
    </location>
</feature>
<dbReference type="HOGENOM" id="CLU_090940_1_1_7"/>
<dbReference type="Gene3D" id="2.60.120.10">
    <property type="entry name" value="Jelly Rolls"/>
    <property type="match status" value="1"/>
</dbReference>
<evidence type="ECO:0000313" key="9">
    <source>
        <dbReference type="Proteomes" id="UP000006431"/>
    </source>
</evidence>
<dbReference type="SUPFAM" id="SSF51182">
    <property type="entry name" value="RmlC-like cupins"/>
    <property type="match status" value="1"/>
</dbReference>
<dbReference type="UniPathway" id="UPA00124"/>
<gene>
    <name evidence="8" type="primary">rfbC2</name>
    <name evidence="8" type="ORF">SMGD1_0494</name>
</gene>
<dbReference type="OrthoDB" id="9800680at2"/>
<dbReference type="PANTHER" id="PTHR21047">
    <property type="entry name" value="DTDP-6-DEOXY-D-GLUCOSE-3,5 EPIMERASE"/>
    <property type="match status" value="1"/>
</dbReference>
<dbReference type="InterPro" id="IPR000888">
    <property type="entry name" value="RmlC-like"/>
</dbReference>
<dbReference type="PANTHER" id="PTHR21047:SF2">
    <property type="entry name" value="THYMIDINE DIPHOSPHO-4-KETO-RHAMNOSE 3,5-EPIMERASE"/>
    <property type="match status" value="1"/>
</dbReference>
<organism evidence="8 9">
    <name type="scientific">Sulfurimonas gotlandica (strain DSM 19862 / JCM 16533 / GD1)</name>
    <dbReference type="NCBI Taxonomy" id="929558"/>
    <lineage>
        <taxon>Bacteria</taxon>
        <taxon>Pseudomonadati</taxon>
        <taxon>Campylobacterota</taxon>
        <taxon>Epsilonproteobacteria</taxon>
        <taxon>Campylobacterales</taxon>
        <taxon>Sulfurimonadaceae</taxon>
        <taxon>Sulfurimonas</taxon>
    </lineage>
</organism>
<dbReference type="NCBIfam" id="TIGR01221">
    <property type="entry name" value="rmlC"/>
    <property type="match status" value="1"/>
</dbReference>
<evidence type="ECO:0000313" key="8">
    <source>
        <dbReference type="EMBL" id="EHP29021.1"/>
    </source>
</evidence>
<reference evidence="8 9" key="1">
    <citation type="journal article" date="2012" name="Proc. Natl. Acad. Sci. U.S.A.">
        <title>Genome and physiology of a model Epsilonproteobacterium responsible for sulfide detoxification in marine oxygen depletion zones.</title>
        <authorList>
            <person name="Grote J."/>
            <person name="Schott T."/>
            <person name="Bruckner C.G."/>
            <person name="Glockner F.O."/>
            <person name="Jost G."/>
            <person name="Teeling H."/>
            <person name="Labrenz M."/>
            <person name="Jurgens K."/>
        </authorList>
    </citation>
    <scope>NUCLEOTIDE SEQUENCE [LARGE SCALE GENOMIC DNA]</scope>
    <source>
        <strain evidence="8 9">GD1</strain>
    </source>
</reference>
<feature type="active site" description="Proton acceptor" evidence="5">
    <location>
        <position position="62"/>
    </location>
</feature>